<reference evidence="1 2" key="1">
    <citation type="submission" date="2024-03" db="EMBL/GenBank/DDBJ databases">
        <title>Bacilli Hybrid Assemblies.</title>
        <authorList>
            <person name="Kovac J."/>
        </authorList>
    </citation>
    <scope>NUCLEOTIDE SEQUENCE [LARGE SCALE GENOMIC DNA]</scope>
    <source>
        <strain evidence="1 2">FSL R7-0666</strain>
    </source>
</reference>
<dbReference type="Proteomes" id="UP001418796">
    <property type="component" value="Unassembled WGS sequence"/>
</dbReference>
<dbReference type="Pfam" id="PF08877">
    <property type="entry name" value="MepB-like"/>
    <property type="match status" value="1"/>
</dbReference>
<gene>
    <name evidence="1" type="ORF">MKY91_02535</name>
</gene>
<dbReference type="InterPro" id="IPR011235">
    <property type="entry name" value="MepB-like"/>
</dbReference>
<dbReference type="EMBL" id="JBCITK010000001">
    <property type="protein sequence ID" value="MEN0642039.1"/>
    <property type="molecule type" value="Genomic_DNA"/>
</dbReference>
<evidence type="ECO:0000313" key="2">
    <source>
        <dbReference type="Proteomes" id="UP001418796"/>
    </source>
</evidence>
<accession>A0ABU9VDX1</accession>
<evidence type="ECO:0000313" key="1">
    <source>
        <dbReference type="EMBL" id="MEN0642039.1"/>
    </source>
</evidence>
<dbReference type="Gene3D" id="3.40.1350.140">
    <property type="entry name" value="MepB-like"/>
    <property type="match status" value="1"/>
</dbReference>
<comment type="caution">
    <text evidence="1">The sequence shown here is derived from an EMBL/GenBank/DDBJ whole genome shotgun (WGS) entry which is preliminary data.</text>
</comment>
<proteinExistence type="predicted"/>
<dbReference type="InterPro" id="IPR038231">
    <property type="entry name" value="MepB-like_sf"/>
</dbReference>
<organism evidence="1 2">
    <name type="scientific">Alkalicoccobacillus gibsonii</name>
    <dbReference type="NCBI Taxonomy" id="79881"/>
    <lineage>
        <taxon>Bacteria</taxon>
        <taxon>Bacillati</taxon>
        <taxon>Bacillota</taxon>
        <taxon>Bacilli</taxon>
        <taxon>Bacillales</taxon>
        <taxon>Bacillaceae</taxon>
        <taxon>Alkalicoccobacillus</taxon>
    </lineage>
</organism>
<protein>
    <submittedName>
        <fullName evidence="1">MepB family protein</fullName>
    </submittedName>
</protein>
<dbReference type="RefSeq" id="WP_343129198.1">
    <property type="nucleotide sequence ID" value="NZ_JBCITK010000001.1"/>
</dbReference>
<name>A0ABU9VDX1_9BACI</name>
<keyword evidence="2" id="KW-1185">Reference proteome</keyword>
<sequence length="163" mass="18950">MLSESLIRTTLQDNHFVGNIVREESNKDYEGFSISIDRIPFRSRLAKITPKKKGYFVALWIKDSQGVNQAYTVDQTSDKTIISVIDYTLHKKGQFVFPKDELIKRGITKTKDQKGKMGFRVYPDWVTDLNATAKKTQVWQCNYFIDLSGNHSIKELEDLYFQK</sequence>
<dbReference type="PIRSF" id="PIRSF032285">
    <property type="entry name" value="UCP032285"/>
    <property type="match status" value="1"/>
</dbReference>